<dbReference type="Proteomes" id="UP000808146">
    <property type="component" value="Unassembled WGS sequence"/>
</dbReference>
<gene>
    <name evidence="2" type="ORF">IPN75_08910</name>
</gene>
<name>A0A9D7QN16_9RHOO</name>
<reference evidence="2" key="1">
    <citation type="submission" date="2020-10" db="EMBL/GenBank/DDBJ databases">
        <title>Connecting structure to function with the recovery of over 1000 high-quality activated sludge metagenome-assembled genomes encoding full-length rRNA genes using long-read sequencing.</title>
        <authorList>
            <person name="Singleton C.M."/>
            <person name="Petriglieri F."/>
            <person name="Kristensen J.M."/>
            <person name="Kirkegaard R.H."/>
            <person name="Michaelsen T.Y."/>
            <person name="Andersen M.H."/>
            <person name="Karst S.M."/>
            <person name="Dueholm M.S."/>
            <person name="Nielsen P.H."/>
            <person name="Albertsen M."/>
        </authorList>
    </citation>
    <scope>NUCLEOTIDE SEQUENCE</scope>
    <source>
        <strain evidence="2">OdNE_18-Q3-R46-58_BAT3C.305</strain>
    </source>
</reference>
<dbReference type="Gene3D" id="3.40.630.30">
    <property type="match status" value="1"/>
</dbReference>
<dbReference type="Pfam" id="PF00583">
    <property type="entry name" value="Acetyltransf_1"/>
    <property type="match status" value="1"/>
</dbReference>
<protein>
    <submittedName>
        <fullName evidence="2">GNAT family N-acetyltransferase</fullName>
    </submittedName>
</protein>
<proteinExistence type="predicted"/>
<evidence type="ECO:0000313" key="2">
    <source>
        <dbReference type="EMBL" id="MBK8890510.1"/>
    </source>
</evidence>
<dbReference type="AlphaFoldDB" id="A0A9D7QN16"/>
<sequence length="185" mass="20509">MSWEEGRVIDARSYCVRETLRNGMEVCIRALHPDDGERMAEAFSHLDPETIYTRFFSFKHGLSEADYRLIREMDFDNRVALIVTRMAEGREVIIGSSSYARCGDGAAEVAFTVEEDFHGLGIARRLLTHLGGIAREQGISSFVAEVLVTNAAMLKVFSAVGWPMQRTIADGTVHVTLSLKDAPPG</sequence>
<dbReference type="CDD" id="cd04301">
    <property type="entry name" value="NAT_SF"/>
    <property type="match status" value="1"/>
</dbReference>
<dbReference type="PROSITE" id="PS51186">
    <property type="entry name" value="GNAT"/>
    <property type="match status" value="1"/>
</dbReference>
<evidence type="ECO:0000259" key="1">
    <source>
        <dbReference type="PROSITE" id="PS51186"/>
    </source>
</evidence>
<dbReference type="GO" id="GO:0016747">
    <property type="term" value="F:acyltransferase activity, transferring groups other than amino-acyl groups"/>
    <property type="evidence" value="ECO:0007669"/>
    <property type="project" value="InterPro"/>
</dbReference>
<dbReference type="InterPro" id="IPR000182">
    <property type="entry name" value="GNAT_dom"/>
</dbReference>
<accession>A0A9D7QN16</accession>
<feature type="domain" description="N-acetyltransferase" evidence="1">
    <location>
        <begin position="26"/>
        <end position="183"/>
    </location>
</feature>
<dbReference type="EMBL" id="JADKBR010000007">
    <property type="protein sequence ID" value="MBK8890510.1"/>
    <property type="molecule type" value="Genomic_DNA"/>
</dbReference>
<evidence type="ECO:0000313" key="3">
    <source>
        <dbReference type="Proteomes" id="UP000808146"/>
    </source>
</evidence>
<dbReference type="InterPro" id="IPR016181">
    <property type="entry name" value="Acyl_CoA_acyltransferase"/>
</dbReference>
<organism evidence="2 3">
    <name type="scientific">Candidatus Dechloromonas phosphorivorans</name>
    <dbReference type="NCBI Taxonomy" id="2899244"/>
    <lineage>
        <taxon>Bacteria</taxon>
        <taxon>Pseudomonadati</taxon>
        <taxon>Pseudomonadota</taxon>
        <taxon>Betaproteobacteria</taxon>
        <taxon>Rhodocyclales</taxon>
        <taxon>Azonexaceae</taxon>
        <taxon>Dechloromonas</taxon>
    </lineage>
</organism>
<dbReference type="SUPFAM" id="SSF55729">
    <property type="entry name" value="Acyl-CoA N-acyltransferases (Nat)"/>
    <property type="match status" value="1"/>
</dbReference>
<comment type="caution">
    <text evidence="2">The sequence shown here is derived from an EMBL/GenBank/DDBJ whole genome shotgun (WGS) entry which is preliminary data.</text>
</comment>